<dbReference type="RefSeq" id="WP_128156637.1">
    <property type="nucleotide sequence ID" value="NZ_JBHSOM010000026.1"/>
</dbReference>
<dbReference type="GO" id="GO:1901135">
    <property type="term" value="P:carbohydrate derivative metabolic process"/>
    <property type="evidence" value="ECO:0007669"/>
    <property type="project" value="InterPro"/>
</dbReference>
<name>A0A3S3M9B7_9RHOB</name>
<comment type="similarity">
    <text evidence="1">Belongs to the SIS family. GutQ/KpsF subfamily.</text>
</comment>
<keyword evidence="3 4" id="KW-0129">CBS domain</keyword>
<dbReference type="InterPro" id="IPR004800">
    <property type="entry name" value="KdsD/KpsF-type"/>
</dbReference>
<evidence type="ECO:0000256" key="1">
    <source>
        <dbReference type="ARBA" id="ARBA00008165"/>
    </source>
</evidence>
<feature type="domain" description="CBS" evidence="5">
    <location>
        <begin position="359"/>
        <end position="411"/>
    </location>
</feature>
<keyword evidence="7" id="KW-0413">Isomerase</keyword>
<dbReference type="SUPFAM" id="SSF53697">
    <property type="entry name" value="SIS domain"/>
    <property type="match status" value="1"/>
</dbReference>
<dbReference type="FunFam" id="3.40.50.10490:FF:000011">
    <property type="entry name" value="Arabinose 5-phosphate isomerase"/>
    <property type="match status" value="1"/>
</dbReference>
<dbReference type="Pfam" id="PF00571">
    <property type="entry name" value="CBS"/>
    <property type="match status" value="2"/>
</dbReference>
<dbReference type="EMBL" id="SAVA01000006">
    <property type="protein sequence ID" value="RWR51763.1"/>
    <property type="molecule type" value="Genomic_DNA"/>
</dbReference>
<dbReference type="InterPro" id="IPR000644">
    <property type="entry name" value="CBS_dom"/>
</dbReference>
<dbReference type="CDD" id="cd05014">
    <property type="entry name" value="SIS_Kpsf"/>
    <property type="match status" value="1"/>
</dbReference>
<gene>
    <name evidence="7" type="ORF">EOW66_12370</name>
</gene>
<dbReference type="Proteomes" id="UP000288071">
    <property type="component" value="Unassembled WGS sequence"/>
</dbReference>
<evidence type="ECO:0000313" key="7">
    <source>
        <dbReference type="EMBL" id="RWR51763.1"/>
    </source>
</evidence>
<keyword evidence="2" id="KW-0677">Repeat</keyword>
<dbReference type="Pfam" id="PF01380">
    <property type="entry name" value="SIS"/>
    <property type="match status" value="1"/>
</dbReference>
<dbReference type="InterPro" id="IPR046342">
    <property type="entry name" value="CBS_dom_sf"/>
</dbReference>
<dbReference type="InterPro" id="IPR001347">
    <property type="entry name" value="SIS_dom"/>
</dbReference>
<evidence type="ECO:0000259" key="5">
    <source>
        <dbReference type="PROSITE" id="PS51371"/>
    </source>
</evidence>
<evidence type="ECO:0000256" key="3">
    <source>
        <dbReference type="ARBA" id="ARBA00023122"/>
    </source>
</evidence>
<dbReference type="PANTHER" id="PTHR42745:SF1">
    <property type="entry name" value="ARABINOSE 5-PHOSPHATE ISOMERASE KDSD"/>
    <property type="match status" value="1"/>
</dbReference>
<proteinExistence type="inferred from homology"/>
<dbReference type="NCBIfam" id="TIGR00393">
    <property type="entry name" value="kpsF"/>
    <property type="match status" value="1"/>
</dbReference>
<dbReference type="InterPro" id="IPR050986">
    <property type="entry name" value="GutQ/KpsF_isomerases"/>
</dbReference>
<evidence type="ECO:0000313" key="8">
    <source>
        <dbReference type="Proteomes" id="UP000288071"/>
    </source>
</evidence>
<dbReference type="PROSITE" id="PS51371">
    <property type="entry name" value="CBS"/>
    <property type="match status" value="2"/>
</dbReference>
<dbReference type="InterPro" id="IPR035474">
    <property type="entry name" value="SIS_Kpsf"/>
</dbReference>
<feature type="domain" description="CBS" evidence="5">
    <location>
        <begin position="295"/>
        <end position="357"/>
    </location>
</feature>
<dbReference type="GO" id="GO:0097367">
    <property type="term" value="F:carbohydrate derivative binding"/>
    <property type="evidence" value="ECO:0007669"/>
    <property type="project" value="InterPro"/>
</dbReference>
<dbReference type="Gene3D" id="3.10.580.10">
    <property type="entry name" value="CBS-domain"/>
    <property type="match status" value="1"/>
</dbReference>
<dbReference type="Gene3D" id="3.40.50.10490">
    <property type="entry name" value="Glucose-6-phosphate isomerase like protein, domain 1"/>
    <property type="match status" value="1"/>
</dbReference>
<evidence type="ECO:0000256" key="4">
    <source>
        <dbReference type="PROSITE-ProRule" id="PRU00703"/>
    </source>
</evidence>
<dbReference type="PROSITE" id="PS51464">
    <property type="entry name" value="SIS"/>
    <property type="match status" value="1"/>
</dbReference>
<accession>A0A3S3M9B7</accession>
<organism evidence="7 8">
    <name type="scientific">Paenirhodobacter huangdaonensis</name>
    <dbReference type="NCBI Taxonomy" id="2501515"/>
    <lineage>
        <taxon>Bacteria</taxon>
        <taxon>Pseudomonadati</taxon>
        <taxon>Pseudomonadota</taxon>
        <taxon>Alphaproteobacteria</taxon>
        <taxon>Rhodobacterales</taxon>
        <taxon>Rhodobacter group</taxon>
        <taxon>Paenirhodobacter</taxon>
    </lineage>
</organism>
<dbReference type="InterPro" id="IPR046348">
    <property type="entry name" value="SIS_dom_sf"/>
</dbReference>
<dbReference type="AlphaFoldDB" id="A0A3S3M9B7"/>
<reference evidence="7" key="2">
    <citation type="submission" date="2019-01" db="EMBL/GenBank/DDBJ databases">
        <authorList>
            <person name="Li Y."/>
        </authorList>
    </citation>
    <scope>NUCLEOTIDE SEQUENCE [LARGE SCALE GENOMIC DNA]</scope>
    <source>
        <strain evidence="7">CGMCC 1.12963</strain>
    </source>
</reference>
<protein>
    <submittedName>
        <fullName evidence="7">KpsF/GutQ family sugar-phosphate isomerase</fullName>
    </submittedName>
</protein>
<dbReference type="CDD" id="cd04604">
    <property type="entry name" value="CBS_pair_SIS_assoc"/>
    <property type="match status" value="1"/>
</dbReference>
<keyword evidence="8" id="KW-1185">Reference proteome</keyword>
<sequence length="411" mass="44075">MGVTVRPGTCNAPSVALCVPSILWPRSALDDHKTGNDPALERCSVPVECVWLESAGRHRIVGWPTRVAASERFIRQQRGDFVRGTLPRSSVEQTSDQIAETVRRTLKLEGEALTDFADRLPEDIEEVVRLLVETIGRVVVTGMGKSGHVARKIAATLASTGTPSFYLHPGEANHGDLGMVTTGDVVIAISNSGETTELSDLLSHCLLLEIPIVGISREADSTLMRAATFRLQLPAAEEACPLGLAPTTSTTLSLALGDALAVAVMERRSFGPEQFRMFHPGGRLGARLATVGRMMHSGSLVPIVGRQVPMSEAILRMTEHGFGITGVVDGDGMLVGVITDGDLRRNMDGLLGYVADEVATRAPITTEMTTTAAEAVGLMNRHKIHSLFVVDSDRRPIGLLRLHDCLRAGVL</sequence>
<dbReference type="SMART" id="SM00116">
    <property type="entry name" value="CBS"/>
    <property type="match status" value="2"/>
</dbReference>
<reference evidence="7" key="1">
    <citation type="submission" date="2019-01" db="EMBL/GenBank/DDBJ databases">
        <title>Sinorhodobacter populi sp. nov. isolated from the symptomatic bark tissue of Populus euramericana canker.</title>
        <authorList>
            <person name="Xu G."/>
        </authorList>
    </citation>
    <scope>NUCLEOTIDE SEQUENCE [LARGE SCALE GENOMIC DNA]</scope>
    <source>
        <strain evidence="7">CGMCC 1.12963</strain>
    </source>
</reference>
<feature type="domain" description="SIS" evidence="6">
    <location>
        <begin position="127"/>
        <end position="270"/>
    </location>
</feature>
<comment type="caution">
    <text evidence="7">The sequence shown here is derived from an EMBL/GenBank/DDBJ whole genome shotgun (WGS) entry which is preliminary data.</text>
</comment>
<evidence type="ECO:0000256" key="2">
    <source>
        <dbReference type="ARBA" id="ARBA00022737"/>
    </source>
</evidence>
<dbReference type="GO" id="GO:0005975">
    <property type="term" value="P:carbohydrate metabolic process"/>
    <property type="evidence" value="ECO:0007669"/>
    <property type="project" value="InterPro"/>
</dbReference>
<dbReference type="GO" id="GO:0019146">
    <property type="term" value="F:arabinose-5-phosphate isomerase activity"/>
    <property type="evidence" value="ECO:0007669"/>
    <property type="project" value="UniProtKB-ARBA"/>
</dbReference>
<dbReference type="PANTHER" id="PTHR42745">
    <property type="match status" value="1"/>
</dbReference>
<evidence type="ECO:0000259" key="6">
    <source>
        <dbReference type="PROSITE" id="PS51464"/>
    </source>
</evidence>